<dbReference type="AlphaFoldDB" id="A0A2W2AIC0"/>
<name>A0A2W2AIC0_9BACT</name>
<evidence type="ECO:0008006" key="3">
    <source>
        <dbReference type="Google" id="ProtNLM"/>
    </source>
</evidence>
<dbReference type="Gene3D" id="2.40.160.60">
    <property type="entry name" value="Outer membrane protein transport protein (OMPP1/FadL/TodX)"/>
    <property type="match status" value="1"/>
</dbReference>
<evidence type="ECO:0000313" key="2">
    <source>
        <dbReference type="Proteomes" id="UP000248745"/>
    </source>
</evidence>
<dbReference type="Proteomes" id="UP000248745">
    <property type="component" value="Unassembled WGS sequence"/>
</dbReference>
<organism evidence="1 2">
    <name type="scientific">Taibaiella soli</name>
    <dbReference type="NCBI Taxonomy" id="1649169"/>
    <lineage>
        <taxon>Bacteria</taxon>
        <taxon>Pseudomonadati</taxon>
        <taxon>Bacteroidota</taxon>
        <taxon>Chitinophagia</taxon>
        <taxon>Chitinophagales</taxon>
        <taxon>Chitinophagaceae</taxon>
        <taxon>Taibaiella</taxon>
    </lineage>
</organism>
<reference evidence="1 2" key="1">
    <citation type="submission" date="2018-06" db="EMBL/GenBank/DDBJ databases">
        <title>Mucibacter soli gen. nov., sp. nov., a new member of the family Chitinophagaceae producing mucin.</title>
        <authorList>
            <person name="Kim M.-K."/>
            <person name="Park S."/>
            <person name="Kim T.-S."/>
            <person name="Joung Y."/>
            <person name="Han J.-H."/>
            <person name="Kim S.B."/>
        </authorList>
    </citation>
    <scope>NUCLEOTIDE SEQUENCE [LARGE SCALE GENOMIC DNA]</scope>
    <source>
        <strain evidence="1 2">R1-15</strain>
    </source>
</reference>
<gene>
    <name evidence="1" type="ORF">DN068_15140</name>
</gene>
<sequence length="239" mass="26211">MSEAGEMKLTAATKVQNQISGHVSMSPSLDFSASPIKGLGLMVSFRNTNRFANDENWLTLGNTEQDSIHYSGNRFEFGAGYYMPFGRVGQFEIYAGGGFGSINRDNLKAIDGNFRANYNRIFIQPTCGAKIKDIVEIAGGMRFSYQHFTDFSSTDPNMEENLSGSGVRIQGSSFVFWEPFIDFSVGGKYAKFNLQTGAGVNMATSEHLNNPSPFYMSLGVTFNLAPRFRTGSSSAKTAH</sequence>
<keyword evidence="2" id="KW-1185">Reference proteome</keyword>
<accession>A0A2W2AIC0</accession>
<comment type="caution">
    <text evidence="1">The sequence shown here is derived from an EMBL/GenBank/DDBJ whole genome shotgun (WGS) entry which is preliminary data.</text>
</comment>
<protein>
    <recommendedName>
        <fullName evidence="3">Outer membrane protein beta-barrel domain-containing protein</fullName>
    </recommendedName>
</protein>
<dbReference type="EMBL" id="QKTW01000020">
    <property type="protein sequence ID" value="PZF71970.1"/>
    <property type="molecule type" value="Genomic_DNA"/>
</dbReference>
<proteinExistence type="predicted"/>
<evidence type="ECO:0000313" key="1">
    <source>
        <dbReference type="EMBL" id="PZF71970.1"/>
    </source>
</evidence>